<feature type="transmembrane region" description="Helical" evidence="1">
    <location>
        <begin position="136"/>
        <end position="157"/>
    </location>
</feature>
<reference evidence="2 3" key="1">
    <citation type="submission" date="2019-07" db="EMBL/GenBank/DDBJ databases">
        <title>Microlunatus dokdonensis sp. nov. isolated from the rhizospheric soil of the wild plant Elymus tsukushiensis.</title>
        <authorList>
            <person name="Ghim S.-Y."/>
            <person name="Hwang Y.-J."/>
            <person name="Son J.-S."/>
            <person name="Shin J.-H."/>
        </authorList>
    </citation>
    <scope>NUCLEOTIDE SEQUENCE [LARGE SCALE GENOMIC DNA]</scope>
    <source>
        <strain evidence="2 3">KUDC0627</strain>
    </source>
</reference>
<feature type="transmembrane region" description="Helical" evidence="1">
    <location>
        <begin position="51"/>
        <end position="71"/>
    </location>
</feature>
<evidence type="ECO:0000256" key="1">
    <source>
        <dbReference type="SAM" id="Phobius"/>
    </source>
</evidence>
<dbReference type="Proteomes" id="UP000319263">
    <property type="component" value="Chromosome"/>
</dbReference>
<evidence type="ECO:0000313" key="3">
    <source>
        <dbReference type="Proteomes" id="UP000319263"/>
    </source>
</evidence>
<dbReference type="EMBL" id="CP041692">
    <property type="protein sequence ID" value="QDP97037.1"/>
    <property type="molecule type" value="Genomic_DNA"/>
</dbReference>
<dbReference type="KEGG" id="mik:FOE78_14880"/>
<dbReference type="InterPro" id="IPR010390">
    <property type="entry name" value="ABC-2_transporter-like"/>
</dbReference>
<dbReference type="PANTHER" id="PTHR36832">
    <property type="entry name" value="SLR1174 PROTEIN-RELATED"/>
    <property type="match status" value="1"/>
</dbReference>
<keyword evidence="3" id="KW-1185">Reference proteome</keyword>
<sequence length="291" mass="31820">MTGAPVLGPPRDPITRLPDFGRFSGRTLLRYYRGELAASTAVNIAYRGASAIWVLTSVIQPIVLIVVWRTVAGPSGQVGGYTADRFVTYFALMLLVDHLTFIWLMWEFEWRVREGAFSPLLLRPIHPIHKDVADNVSYKLVGLIGIVPAVVILIIAFDGDLSGITATGLVAFVPALIMGAVLRFMIEWVLALSAFWLTKVSALNNLYFSVRTFLSGGFAPLSVLPVTIGTVATFSPFPWSQAFVVDVAMGERTGGEIWTGYGAQAAWIVVALILLRFVWSRAVRRYAAVGA</sequence>
<dbReference type="RefSeq" id="WP_143986998.1">
    <property type="nucleotide sequence ID" value="NZ_CP041692.1"/>
</dbReference>
<organism evidence="2 3">
    <name type="scientific">Microlunatus elymi</name>
    <dbReference type="NCBI Taxonomy" id="2596828"/>
    <lineage>
        <taxon>Bacteria</taxon>
        <taxon>Bacillati</taxon>
        <taxon>Actinomycetota</taxon>
        <taxon>Actinomycetes</taxon>
        <taxon>Propionibacteriales</taxon>
        <taxon>Propionibacteriaceae</taxon>
        <taxon>Microlunatus</taxon>
    </lineage>
</organism>
<feature type="transmembrane region" description="Helical" evidence="1">
    <location>
        <begin position="86"/>
        <end position="106"/>
    </location>
</feature>
<feature type="transmembrane region" description="Helical" evidence="1">
    <location>
        <begin position="169"/>
        <end position="197"/>
    </location>
</feature>
<evidence type="ECO:0008006" key="4">
    <source>
        <dbReference type="Google" id="ProtNLM"/>
    </source>
</evidence>
<proteinExistence type="predicted"/>
<gene>
    <name evidence="2" type="ORF">FOE78_14880</name>
</gene>
<dbReference type="AlphaFoldDB" id="A0A516Q0T7"/>
<dbReference type="OrthoDB" id="8582979at2"/>
<evidence type="ECO:0000313" key="2">
    <source>
        <dbReference type="EMBL" id="QDP97037.1"/>
    </source>
</evidence>
<feature type="transmembrane region" description="Helical" evidence="1">
    <location>
        <begin position="257"/>
        <end position="279"/>
    </location>
</feature>
<accession>A0A516Q0T7</accession>
<keyword evidence="1" id="KW-1133">Transmembrane helix</keyword>
<dbReference type="PANTHER" id="PTHR36832:SF1">
    <property type="entry name" value="SLR1174 PROTEIN"/>
    <property type="match status" value="1"/>
</dbReference>
<dbReference type="Pfam" id="PF06182">
    <property type="entry name" value="ABC2_membrane_6"/>
    <property type="match status" value="1"/>
</dbReference>
<keyword evidence="1" id="KW-0472">Membrane</keyword>
<keyword evidence="1" id="KW-0812">Transmembrane</keyword>
<name>A0A516Q0T7_9ACTN</name>
<protein>
    <recommendedName>
        <fullName evidence="4">ABC-2 type transport system permease protein</fullName>
    </recommendedName>
</protein>
<feature type="transmembrane region" description="Helical" evidence="1">
    <location>
        <begin position="218"/>
        <end position="237"/>
    </location>
</feature>